<keyword evidence="1" id="KW-0812">Transmembrane</keyword>
<comment type="caution">
    <text evidence="2">The sequence shown here is derived from an EMBL/GenBank/DDBJ whole genome shotgun (WGS) entry which is preliminary data.</text>
</comment>
<protein>
    <submittedName>
        <fullName evidence="2">Uncharacterized protein</fullName>
    </submittedName>
</protein>
<keyword evidence="1" id="KW-0472">Membrane</keyword>
<dbReference type="EMBL" id="CAJNRG010002084">
    <property type="protein sequence ID" value="CAF2043173.1"/>
    <property type="molecule type" value="Genomic_DNA"/>
</dbReference>
<dbReference type="AlphaFoldDB" id="A0A816P2B0"/>
<organism evidence="2 4">
    <name type="scientific">Rotaria magnacalcarata</name>
    <dbReference type="NCBI Taxonomy" id="392030"/>
    <lineage>
        <taxon>Eukaryota</taxon>
        <taxon>Metazoa</taxon>
        <taxon>Spiralia</taxon>
        <taxon>Gnathifera</taxon>
        <taxon>Rotifera</taxon>
        <taxon>Eurotatoria</taxon>
        <taxon>Bdelloidea</taxon>
        <taxon>Philodinida</taxon>
        <taxon>Philodinidae</taxon>
        <taxon>Rotaria</taxon>
    </lineage>
</organism>
<reference evidence="2" key="1">
    <citation type="submission" date="2021-02" db="EMBL/GenBank/DDBJ databases">
        <authorList>
            <person name="Nowell W R."/>
        </authorList>
    </citation>
    <scope>NUCLEOTIDE SEQUENCE</scope>
</reference>
<evidence type="ECO:0000313" key="3">
    <source>
        <dbReference type="EMBL" id="CAF4251392.1"/>
    </source>
</evidence>
<evidence type="ECO:0000256" key="1">
    <source>
        <dbReference type="SAM" id="Phobius"/>
    </source>
</evidence>
<dbReference type="Proteomes" id="UP000663842">
    <property type="component" value="Unassembled WGS sequence"/>
</dbReference>
<feature type="transmembrane region" description="Helical" evidence="1">
    <location>
        <begin position="74"/>
        <end position="98"/>
    </location>
</feature>
<feature type="transmembrane region" description="Helical" evidence="1">
    <location>
        <begin position="20"/>
        <end position="42"/>
    </location>
</feature>
<feature type="transmembrane region" description="Helical" evidence="1">
    <location>
        <begin position="145"/>
        <end position="168"/>
    </location>
</feature>
<dbReference type="EMBL" id="CAJOBF010008237">
    <property type="protein sequence ID" value="CAF4251392.1"/>
    <property type="molecule type" value="Genomic_DNA"/>
</dbReference>
<proteinExistence type="predicted"/>
<evidence type="ECO:0000313" key="4">
    <source>
        <dbReference type="Proteomes" id="UP000663887"/>
    </source>
</evidence>
<keyword evidence="1" id="KW-1133">Transmembrane helix</keyword>
<evidence type="ECO:0000313" key="2">
    <source>
        <dbReference type="EMBL" id="CAF2043173.1"/>
    </source>
</evidence>
<dbReference type="Proteomes" id="UP000663887">
    <property type="component" value="Unassembled WGS sequence"/>
</dbReference>
<name>A0A816P2B0_9BILA</name>
<gene>
    <name evidence="3" type="ORF">UXM345_LOCUS30752</name>
    <name evidence="2" type="ORF">XDN619_LOCUS7096</name>
</gene>
<accession>A0A816P2B0</accession>
<sequence length="195" mass="22517">MQTETTSLHYASKRERLLTVIIYSLMSISFLLHFGVFSQIFFRSITDRSYEIGKTKNNSTHSSTLINSSNIVDVLVTILLPFFCMMAHFIWTIVPIVVLDRCCISNTKLLYRMLFKLFICTCPQLLCNELSIVFVSHTQFFNNDLLLICIKWLVFLATILISFWTGILSNKNTWLGIHGGQIAPKQHYPSYLFVN</sequence>